<keyword evidence="3" id="KW-1185">Reference proteome</keyword>
<evidence type="ECO:0000313" key="2">
    <source>
        <dbReference type="EMBL" id="KAF2490638.1"/>
    </source>
</evidence>
<feature type="compositionally biased region" description="Polar residues" evidence="1">
    <location>
        <begin position="146"/>
        <end position="155"/>
    </location>
</feature>
<dbReference type="AlphaFoldDB" id="A0A6A6QDZ6"/>
<reference evidence="2" key="1">
    <citation type="journal article" date="2020" name="Stud. Mycol.">
        <title>101 Dothideomycetes genomes: a test case for predicting lifestyles and emergence of pathogens.</title>
        <authorList>
            <person name="Haridas S."/>
            <person name="Albert R."/>
            <person name="Binder M."/>
            <person name="Bloem J."/>
            <person name="Labutti K."/>
            <person name="Salamov A."/>
            <person name="Andreopoulos B."/>
            <person name="Baker S."/>
            <person name="Barry K."/>
            <person name="Bills G."/>
            <person name="Bluhm B."/>
            <person name="Cannon C."/>
            <person name="Castanera R."/>
            <person name="Culley D."/>
            <person name="Daum C."/>
            <person name="Ezra D."/>
            <person name="Gonzalez J."/>
            <person name="Henrissat B."/>
            <person name="Kuo A."/>
            <person name="Liang C."/>
            <person name="Lipzen A."/>
            <person name="Lutzoni F."/>
            <person name="Magnuson J."/>
            <person name="Mondo S."/>
            <person name="Nolan M."/>
            <person name="Ohm R."/>
            <person name="Pangilinan J."/>
            <person name="Park H.-J."/>
            <person name="Ramirez L."/>
            <person name="Alfaro M."/>
            <person name="Sun H."/>
            <person name="Tritt A."/>
            <person name="Yoshinaga Y."/>
            <person name="Zwiers L.-H."/>
            <person name="Turgeon B."/>
            <person name="Goodwin S."/>
            <person name="Spatafora J."/>
            <person name="Crous P."/>
            <person name="Grigoriev I."/>
        </authorList>
    </citation>
    <scope>NUCLEOTIDE SEQUENCE</scope>
    <source>
        <strain evidence="2">CBS 269.34</strain>
    </source>
</reference>
<feature type="region of interest" description="Disordered" evidence="1">
    <location>
        <begin position="117"/>
        <end position="165"/>
    </location>
</feature>
<organism evidence="2 3">
    <name type="scientific">Lophium mytilinum</name>
    <dbReference type="NCBI Taxonomy" id="390894"/>
    <lineage>
        <taxon>Eukaryota</taxon>
        <taxon>Fungi</taxon>
        <taxon>Dikarya</taxon>
        <taxon>Ascomycota</taxon>
        <taxon>Pezizomycotina</taxon>
        <taxon>Dothideomycetes</taxon>
        <taxon>Pleosporomycetidae</taxon>
        <taxon>Mytilinidiales</taxon>
        <taxon>Mytilinidiaceae</taxon>
        <taxon>Lophium</taxon>
    </lineage>
</organism>
<proteinExistence type="predicted"/>
<accession>A0A6A6QDZ6</accession>
<protein>
    <submittedName>
        <fullName evidence="2">Uncharacterized protein</fullName>
    </submittedName>
</protein>
<evidence type="ECO:0000256" key="1">
    <source>
        <dbReference type="SAM" id="MobiDB-lite"/>
    </source>
</evidence>
<name>A0A6A6QDZ6_9PEZI</name>
<evidence type="ECO:0000313" key="3">
    <source>
        <dbReference type="Proteomes" id="UP000799750"/>
    </source>
</evidence>
<dbReference type="EMBL" id="MU004197">
    <property type="protein sequence ID" value="KAF2490638.1"/>
    <property type="molecule type" value="Genomic_DNA"/>
</dbReference>
<dbReference type="OrthoDB" id="10504620at2759"/>
<gene>
    <name evidence="2" type="ORF">BU16DRAFT_596928</name>
</gene>
<dbReference type="Proteomes" id="UP000799750">
    <property type="component" value="Unassembled WGS sequence"/>
</dbReference>
<sequence>MYQKLFPQDEEIPPPFDDHHINGRWERLLPQFLYEELTEELDPILAPLMTKFKERIPKIILKCKKQVCPQSEDADTTLSFAGINAENQLFVDTSATGVIERINDSLQSLESLYKNRLPSPTEECSTDPVRPNRIHPQSSNSSISSLNRQAHSSIPTAARDTPPFIRSSTLGTSSSLVKPMSNDAPGFGSGCLGSPGFQLSTAASENYNIFVPGDGSVAQSCRRSPFYLEDEEGWDSYFDVAPDFDFSQYLQDF</sequence>